<comment type="caution">
    <text evidence="4">The sequence shown here is derived from an EMBL/GenBank/DDBJ whole genome shotgun (WGS) entry which is preliminary data.</text>
</comment>
<dbReference type="Pfam" id="PF01494">
    <property type="entry name" value="FAD_binding_3"/>
    <property type="match status" value="1"/>
</dbReference>
<organism evidence="4 5">
    <name type="scientific">Actinocatenispora rupis</name>
    <dbReference type="NCBI Taxonomy" id="519421"/>
    <lineage>
        <taxon>Bacteria</taxon>
        <taxon>Bacillati</taxon>
        <taxon>Actinomycetota</taxon>
        <taxon>Actinomycetes</taxon>
        <taxon>Micromonosporales</taxon>
        <taxon>Micromonosporaceae</taxon>
        <taxon>Actinocatenispora</taxon>
    </lineage>
</organism>
<dbReference type="Gene3D" id="3.50.50.60">
    <property type="entry name" value="FAD/NAD(P)-binding domain"/>
    <property type="match status" value="1"/>
</dbReference>
<dbReference type="InterPro" id="IPR036188">
    <property type="entry name" value="FAD/NAD-bd_sf"/>
</dbReference>
<evidence type="ECO:0000259" key="3">
    <source>
        <dbReference type="Pfam" id="PF01494"/>
    </source>
</evidence>
<evidence type="ECO:0000313" key="4">
    <source>
        <dbReference type="EMBL" id="GID09659.1"/>
    </source>
</evidence>
<dbReference type="PANTHER" id="PTHR13789">
    <property type="entry name" value="MONOOXYGENASE"/>
    <property type="match status" value="1"/>
</dbReference>
<proteinExistence type="predicted"/>
<dbReference type="PRINTS" id="PR00420">
    <property type="entry name" value="RNGMNOXGNASE"/>
</dbReference>
<dbReference type="InterPro" id="IPR050493">
    <property type="entry name" value="FAD-dep_Monooxygenase_BioMet"/>
</dbReference>
<evidence type="ECO:0000313" key="5">
    <source>
        <dbReference type="Proteomes" id="UP000612808"/>
    </source>
</evidence>
<keyword evidence="2 4" id="KW-0503">Monooxygenase</keyword>
<evidence type="ECO:0000256" key="1">
    <source>
        <dbReference type="ARBA" id="ARBA00023002"/>
    </source>
</evidence>
<gene>
    <name evidence="4" type="ORF">Aru02nite_05480</name>
</gene>
<name>A0A8J3NBS6_9ACTN</name>
<dbReference type="InterPro" id="IPR002938">
    <property type="entry name" value="FAD-bd"/>
</dbReference>
<keyword evidence="5" id="KW-1185">Reference proteome</keyword>
<dbReference type="GO" id="GO:0004497">
    <property type="term" value="F:monooxygenase activity"/>
    <property type="evidence" value="ECO:0007669"/>
    <property type="project" value="UniProtKB-KW"/>
</dbReference>
<evidence type="ECO:0000256" key="2">
    <source>
        <dbReference type="ARBA" id="ARBA00023033"/>
    </source>
</evidence>
<dbReference type="AlphaFoldDB" id="A0A8J3NBS6"/>
<sequence length="344" mass="36374">MGGGIGGLTAAAGLRRTGWHVDVYERADALPATGTALGIWPAALRALDTVGVDARSIGQPQPGGALYRPDGTRIATLDMTRIEQRYGESVRLVSRPDLLALLAAALPAGTVRFGCGVTDPAALADEYDVVVGADGIGSVTRTAAFGTASRPRYAGWLCWRGVVDLSIAEGGETWGRGARFGCTPQVDGRTNFYAVRTVPEGWRPDDDLAELRRVFGDWHDPVPRVLDRIDPGALLVHDLSDLTPALPSYVAGRVVLLGDAAHAMTPDLGQGACQAIIDAAALAECLATGEPSAGLAAYDQRRRRPTQRMAAMSRRVNRFARVRHLVGVRDTVLRLATVLGPPAG</sequence>
<dbReference type="PANTHER" id="PTHR13789:SF309">
    <property type="entry name" value="PUTATIVE (AFU_ORTHOLOGUE AFUA_6G14510)-RELATED"/>
    <property type="match status" value="1"/>
</dbReference>
<dbReference type="EMBL" id="BOMB01000001">
    <property type="protein sequence ID" value="GID09659.1"/>
    <property type="molecule type" value="Genomic_DNA"/>
</dbReference>
<dbReference type="GO" id="GO:0071949">
    <property type="term" value="F:FAD binding"/>
    <property type="evidence" value="ECO:0007669"/>
    <property type="project" value="InterPro"/>
</dbReference>
<dbReference type="SUPFAM" id="SSF51905">
    <property type="entry name" value="FAD/NAD(P)-binding domain"/>
    <property type="match status" value="1"/>
</dbReference>
<protein>
    <submittedName>
        <fullName evidence="4">Monooxygenase</fullName>
    </submittedName>
</protein>
<keyword evidence="1" id="KW-0560">Oxidoreductase</keyword>
<dbReference type="Pfam" id="PF13450">
    <property type="entry name" value="NAD_binding_8"/>
    <property type="match status" value="1"/>
</dbReference>
<dbReference type="SUPFAM" id="SSF54373">
    <property type="entry name" value="FAD-linked reductases, C-terminal domain"/>
    <property type="match status" value="1"/>
</dbReference>
<feature type="domain" description="FAD-binding" evidence="3">
    <location>
        <begin position="183"/>
        <end position="310"/>
    </location>
</feature>
<reference evidence="4" key="1">
    <citation type="submission" date="2021-01" db="EMBL/GenBank/DDBJ databases">
        <title>Whole genome shotgun sequence of Actinocatenispora rupis NBRC 107355.</title>
        <authorList>
            <person name="Komaki H."/>
            <person name="Tamura T."/>
        </authorList>
    </citation>
    <scope>NUCLEOTIDE SEQUENCE</scope>
    <source>
        <strain evidence="4">NBRC 107355</strain>
    </source>
</reference>
<accession>A0A8J3NBS6</accession>
<dbReference type="Proteomes" id="UP000612808">
    <property type="component" value="Unassembled WGS sequence"/>
</dbReference>